<dbReference type="EMBL" id="JAFBMS010000013">
    <property type="protein sequence ID" value="KAG9347576.1"/>
    <property type="molecule type" value="Genomic_DNA"/>
</dbReference>
<keyword evidence="2" id="KW-1185">Reference proteome</keyword>
<proteinExistence type="predicted"/>
<sequence>MWDDSTPLGFLQSGKAKVHVYPRSHHPSSQRRLLCSERFIRKRRSVSRETCALPCFLNPHSTLRES</sequence>
<dbReference type="Proteomes" id="UP000824540">
    <property type="component" value="Unassembled WGS sequence"/>
</dbReference>
<accession>A0A8T2P7C8</accession>
<protein>
    <submittedName>
        <fullName evidence="1">Uncharacterized protein</fullName>
    </submittedName>
</protein>
<evidence type="ECO:0000313" key="1">
    <source>
        <dbReference type="EMBL" id="KAG9347576.1"/>
    </source>
</evidence>
<organism evidence="1 2">
    <name type="scientific">Albula glossodonta</name>
    <name type="common">roundjaw bonefish</name>
    <dbReference type="NCBI Taxonomy" id="121402"/>
    <lineage>
        <taxon>Eukaryota</taxon>
        <taxon>Metazoa</taxon>
        <taxon>Chordata</taxon>
        <taxon>Craniata</taxon>
        <taxon>Vertebrata</taxon>
        <taxon>Euteleostomi</taxon>
        <taxon>Actinopterygii</taxon>
        <taxon>Neopterygii</taxon>
        <taxon>Teleostei</taxon>
        <taxon>Albuliformes</taxon>
        <taxon>Albulidae</taxon>
        <taxon>Albula</taxon>
    </lineage>
</organism>
<dbReference type="AlphaFoldDB" id="A0A8T2P7C8"/>
<name>A0A8T2P7C8_9TELE</name>
<evidence type="ECO:0000313" key="2">
    <source>
        <dbReference type="Proteomes" id="UP000824540"/>
    </source>
</evidence>
<gene>
    <name evidence="1" type="ORF">JZ751_005145</name>
</gene>
<comment type="caution">
    <text evidence="1">The sequence shown here is derived from an EMBL/GenBank/DDBJ whole genome shotgun (WGS) entry which is preliminary data.</text>
</comment>
<reference evidence="1" key="1">
    <citation type="thesis" date="2021" institute="BYU ScholarsArchive" country="Provo, UT, USA">
        <title>Applications of and Algorithms for Genome Assembly and Genomic Analyses with an Emphasis on Marine Teleosts.</title>
        <authorList>
            <person name="Pickett B.D."/>
        </authorList>
    </citation>
    <scope>NUCLEOTIDE SEQUENCE</scope>
    <source>
        <strain evidence="1">HI-2016</strain>
    </source>
</reference>